<feature type="chain" id="PRO_5002886531" evidence="1">
    <location>
        <begin position="22"/>
        <end position="306"/>
    </location>
</feature>
<dbReference type="EMBL" id="CP001390">
    <property type="protein sequence ID" value="ACM19884.1"/>
    <property type="molecule type" value="Genomic_DNA"/>
</dbReference>
<dbReference type="OrthoDB" id="5401363at2"/>
<keyword evidence="4" id="KW-1185">Reference proteome</keyword>
<evidence type="ECO:0000313" key="4">
    <source>
        <dbReference type="Proteomes" id="UP000007721"/>
    </source>
</evidence>
<sequence>MRCAVIFFLLMLLNVPQAGFAATVKASGKRITTRTVAAEDQASAMGILSIIPAQGEPGTTVTLSGTGFTDKTIAYLGSFSMATKVASPKILTFEIPDLPPGLYALYVKREDGATSKAYNFSLQAQKPVVTGIVPDTIYNCAAGREREVAISGRNFRDGAQVLLDGAVIKSRFLGKEAISFTAPSLLASGLHQIQVKNPTDEVSAAIALFVNSRPEVANVSRGGDFVNYYELIIDGRNFLQGSLLVVDGVRLSSGDVPPGGREKLIYLDCNRLIYQRHPYDSTTKNFSIQVVNPNGEESPVVSVNAP</sequence>
<reference evidence="3 4" key="1">
    <citation type="submission" date="2009-01" db="EMBL/GenBank/DDBJ databases">
        <title>Complete sequence of Geobacter sp. FRC-32.</title>
        <authorList>
            <consortium name="US DOE Joint Genome Institute"/>
            <person name="Lucas S."/>
            <person name="Copeland A."/>
            <person name="Lapidus A."/>
            <person name="Glavina del Rio T."/>
            <person name="Dalin E."/>
            <person name="Tice H."/>
            <person name="Bruce D."/>
            <person name="Goodwin L."/>
            <person name="Pitluck S."/>
            <person name="Saunders E."/>
            <person name="Brettin T."/>
            <person name="Detter J.C."/>
            <person name="Han C."/>
            <person name="Larimer F."/>
            <person name="Land M."/>
            <person name="Hauser L."/>
            <person name="Kyrpides N."/>
            <person name="Ovchinnikova G."/>
            <person name="Kostka J."/>
            <person name="Richardson P."/>
        </authorList>
    </citation>
    <scope>NUCLEOTIDE SEQUENCE [LARGE SCALE GENOMIC DNA]</scope>
    <source>
        <strain evidence="4">DSM 22248 / JCM 15807 / FRC-32</strain>
    </source>
</reference>
<dbReference type="Gene3D" id="2.60.40.10">
    <property type="entry name" value="Immunoglobulins"/>
    <property type="match status" value="2"/>
</dbReference>
<dbReference type="AlphaFoldDB" id="B9M5C9"/>
<feature type="domain" description="IPT/TIG" evidence="2">
    <location>
        <begin position="47"/>
        <end position="121"/>
    </location>
</feature>
<feature type="domain" description="IPT/TIG" evidence="2">
    <location>
        <begin position="127"/>
        <end position="201"/>
    </location>
</feature>
<feature type="signal peptide" evidence="1">
    <location>
        <begin position="1"/>
        <end position="21"/>
    </location>
</feature>
<dbReference type="InterPro" id="IPR014756">
    <property type="entry name" value="Ig_E-set"/>
</dbReference>
<dbReference type="SUPFAM" id="SSF81296">
    <property type="entry name" value="E set domains"/>
    <property type="match status" value="2"/>
</dbReference>
<protein>
    <submittedName>
        <fullName evidence="3">IPT/TIG domain protein</fullName>
    </submittedName>
</protein>
<dbReference type="RefSeq" id="WP_012646613.1">
    <property type="nucleotide sequence ID" value="NC_011979.1"/>
</dbReference>
<dbReference type="Pfam" id="PF01833">
    <property type="entry name" value="TIG"/>
    <property type="match status" value="2"/>
</dbReference>
<dbReference type="Proteomes" id="UP000007721">
    <property type="component" value="Chromosome"/>
</dbReference>
<gene>
    <name evidence="3" type="ordered locus">Geob_1525</name>
</gene>
<evidence type="ECO:0000313" key="3">
    <source>
        <dbReference type="EMBL" id="ACM19884.1"/>
    </source>
</evidence>
<name>B9M5C9_GEODF</name>
<evidence type="ECO:0000256" key="1">
    <source>
        <dbReference type="SAM" id="SignalP"/>
    </source>
</evidence>
<dbReference type="InterPro" id="IPR013783">
    <property type="entry name" value="Ig-like_fold"/>
</dbReference>
<dbReference type="STRING" id="316067.Geob_1525"/>
<accession>B9M5C9</accession>
<evidence type="ECO:0000259" key="2">
    <source>
        <dbReference type="Pfam" id="PF01833"/>
    </source>
</evidence>
<keyword evidence="1" id="KW-0732">Signal</keyword>
<proteinExistence type="predicted"/>
<dbReference type="KEGG" id="geo:Geob_1525"/>
<organism evidence="3 4">
    <name type="scientific">Geotalea daltonii (strain DSM 22248 / JCM 15807 / FRC-32)</name>
    <name type="common">Geobacter daltonii</name>
    <dbReference type="NCBI Taxonomy" id="316067"/>
    <lineage>
        <taxon>Bacteria</taxon>
        <taxon>Pseudomonadati</taxon>
        <taxon>Thermodesulfobacteriota</taxon>
        <taxon>Desulfuromonadia</taxon>
        <taxon>Geobacterales</taxon>
        <taxon>Geobacteraceae</taxon>
        <taxon>Geotalea</taxon>
    </lineage>
</organism>
<dbReference type="HOGENOM" id="CLU_879290_0_0_7"/>
<dbReference type="InterPro" id="IPR002909">
    <property type="entry name" value="IPT_dom"/>
</dbReference>